<dbReference type="SUPFAM" id="SSF46785">
    <property type="entry name" value="Winged helix' DNA-binding domain"/>
    <property type="match status" value="1"/>
</dbReference>
<dbReference type="STRING" id="411471.SUBVAR_04001"/>
<dbReference type="Gene3D" id="1.10.10.10">
    <property type="entry name" value="Winged helix-like DNA-binding domain superfamily/Winged helix DNA-binding domain"/>
    <property type="match status" value="1"/>
</dbReference>
<keyword evidence="3" id="KW-0238">DNA-binding</keyword>
<dbReference type="InterPro" id="IPR036388">
    <property type="entry name" value="WH-like_DNA-bd_sf"/>
</dbReference>
<dbReference type="Pfam" id="PF03965">
    <property type="entry name" value="Penicillinase_R"/>
    <property type="match status" value="1"/>
</dbReference>
<reference evidence="5" key="1">
    <citation type="submission" date="2009-12" db="EMBL/GenBank/DDBJ databases">
        <authorList>
            <person name="Weinstock G."/>
            <person name="Sodergren E."/>
            <person name="Clifton S."/>
            <person name="Fulton L."/>
            <person name="Fulton B."/>
            <person name="Courtney L."/>
            <person name="Fronick C."/>
            <person name="Harrison M."/>
            <person name="Strong C."/>
            <person name="Farmer C."/>
            <person name="Delahaunty K."/>
            <person name="Markovic C."/>
            <person name="Hall O."/>
            <person name="Minx P."/>
            <person name="Tomlinson C."/>
            <person name="Mitreva M."/>
            <person name="Nelson J."/>
            <person name="Hou S."/>
            <person name="Wollam A."/>
            <person name="Pepin K.H."/>
            <person name="Johnson M."/>
            <person name="Bhonagiri V."/>
            <person name="Nash W.E."/>
            <person name="Warren W."/>
            <person name="Chinwalla A."/>
            <person name="Mardis E.R."/>
            <person name="Wilson R.K."/>
        </authorList>
    </citation>
    <scope>NUCLEOTIDE SEQUENCE [LARGE SCALE GENOMIC DNA]</scope>
    <source>
        <strain evidence="5">DSM 15176</strain>
    </source>
</reference>
<dbReference type="GO" id="GO:0003677">
    <property type="term" value="F:DNA binding"/>
    <property type="evidence" value="ECO:0007669"/>
    <property type="project" value="UniProtKB-KW"/>
</dbReference>
<dbReference type="Proteomes" id="UP000003438">
    <property type="component" value="Unassembled WGS sequence"/>
</dbReference>
<keyword evidence="2" id="KW-0805">Transcription regulation</keyword>
<evidence type="ECO:0000313" key="5">
    <source>
        <dbReference type="EMBL" id="EFB77636.1"/>
    </source>
</evidence>
<comment type="similarity">
    <text evidence="1">Belongs to the BlaI transcriptional regulatory family.</text>
</comment>
<name>D1PI36_9FIRM</name>
<evidence type="ECO:0000313" key="6">
    <source>
        <dbReference type="Proteomes" id="UP000003438"/>
    </source>
</evidence>
<protein>
    <submittedName>
        <fullName evidence="5">Transcriptional regulator, BlaI/MecI/CopY family</fullName>
    </submittedName>
</protein>
<evidence type="ECO:0000256" key="4">
    <source>
        <dbReference type="ARBA" id="ARBA00023163"/>
    </source>
</evidence>
<dbReference type="EMBL" id="ACBY02000001">
    <property type="protein sequence ID" value="EFB77636.1"/>
    <property type="molecule type" value="Genomic_DNA"/>
</dbReference>
<dbReference type="Gene3D" id="1.10.4040.10">
    <property type="entry name" value="Penicillinase repressor domain"/>
    <property type="match status" value="1"/>
</dbReference>
<keyword evidence="6" id="KW-1185">Reference proteome</keyword>
<evidence type="ECO:0000256" key="2">
    <source>
        <dbReference type="ARBA" id="ARBA00023015"/>
    </source>
</evidence>
<dbReference type="AlphaFoldDB" id="D1PI36"/>
<evidence type="ECO:0000256" key="1">
    <source>
        <dbReference type="ARBA" id="ARBA00011046"/>
    </source>
</evidence>
<gene>
    <name evidence="5" type="ORF">SUBVAR_04001</name>
</gene>
<comment type="caution">
    <text evidence="5">The sequence shown here is derived from an EMBL/GenBank/DDBJ whole genome shotgun (WGS) entry which is preliminary data.</text>
</comment>
<dbReference type="GO" id="GO:0045892">
    <property type="term" value="P:negative regulation of DNA-templated transcription"/>
    <property type="evidence" value="ECO:0007669"/>
    <property type="project" value="InterPro"/>
</dbReference>
<dbReference type="eggNOG" id="COG3682">
    <property type="taxonomic scope" value="Bacteria"/>
</dbReference>
<dbReference type="InterPro" id="IPR036390">
    <property type="entry name" value="WH_DNA-bd_sf"/>
</dbReference>
<proteinExistence type="inferred from homology"/>
<evidence type="ECO:0000256" key="3">
    <source>
        <dbReference type="ARBA" id="ARBA00023125"/>
    </source>
</evidence>
<organism evidence="5 6">
    <name type="scientific">Subdoligranulum variabile DSM 15176</name>
    <dbReference type="NCBI Taxonomy" id="411471"/>
    <lineage>
        <taxon>Bacteria</taxon>
        <taxon>Bacillati</taxon>
        <taxon>Bacillota</taxon>
        <taxon>Clostridia</taxon>
        <taxon>Eubacteriales</taxon>
        <taxon>Oscillospiraceae</taxon>
        <taxon>Subdoligranulum</taxon>
    </lineage>
</organism>
<sequence length="160" mass="17264">MQQGQELAPVFLLTESVYCDRLKMKKDHPSKGGSTMSVQEPLRLAEGEYRFACLVWDHEPLPSGELVKLAAEALGWKKSTTYTVLKKLCERGVLQNAGGTVTSRVAKQAVQCAESAAVVDKTFGGSLPRFVAAFLSAKPISDAEAAEIRALLDAAHDKEG</sequence>
<keyword evidence="4" id="KW-0804">Transcription</keyword>
<dbReference type="HOGENOM" id="CLU_119090_2_0_9"/>
<accession>D1PI36</accession>
<dbReference type="InterPro" id="IPR005650">
    <property type="entry name" value="BlaI_family"/>
</dbReference>